<sequence length="57" mass="6383">MKPYFQDESVTIYHGDCREILPQLGPADVILTDPPWPLKKEIMAGTLNAVALWTEVA</sequence>
<evidence type="ECO:0000313" key="1">
    <source>
        <dbReference type="EMBL" id="KKM01980.1"/>
    </source>
</evidence>
<proteinExistence type="predicted"/>
<evidence type="ECO:0008006" key="2">
    <source>
        <dbReference type="Google" id="ProtNLM"/>
    </source>
</evidence>
<dbReference type="GO" id="GO:0008168">
    <property type="term" value="F:methyltransferase activity"/>
    <property type="evidence" value="ECO:0007669"/>
    <property type="project" value="InterPro"/>
</dbReference>
<dbReference type="Gene3D" id="3.40.50.150">
    <property type="entry name" value="Vaccinia Virus protein VP39"/>
    <property type="match status" value="1"/>
</dbReference>
<dbReference type="PROSITE" id="PS00092">
    <property type="entry name" value="N6_MTASE"/>
    <property type="match status" value="1"/>
</dbReference>
<name>A0A0F9GT26_9ZZZZ</name>
<dbReference type="GO" id="GO:0032259">
    <property type="term" value="P:methylation"/>
    <property type="evidence" value="ECO:0007669"/>
    <property type="project" value="InterPro"/>
</dbReference>
<gene>
    <name evidence="1" type="ORF">LCGC14_1788910</name>
</gene>
<protein>
    <recommendedName>
        <fullName evidence="2">DNA methylase N-4/N-6 domain-containing protein</fullName>
    </recommendedName>
</protein>
<organism evidence="1">
    <name type="scientific">marine sediment metagenome</name>
    <dbReference type="NCBI Taxonomy" id="412755"/>
    <lineage>
        <taxon>unclassified sequences</taxon>
        <taxon>metagenomes</taxon>
        <taxon>ecological metagenomes</taxon>
    </lineage>
</organism>
<accession>A0A0F9GT26</accession>
<feature type="non-terminal residue" evidence="1">
    <location>
        <position position="57"/>
    </location>
</feature>
<dbReference type="InterPro" id="IPR029063">
    <property type="entry name" value="SAM-dependent_MTases_sf"/>
</dbReference>
<reference evidence="1" key="1">
    <citation type="journal article" date="2015" name="Nature">
        <title>Complex archaea that bridge the gap between prokaryotes and eukaryotes.</title>
        <authorList>
            <person name="Spang A."/>
            <person name="Saw J.H."/>
            <person name="Jorgensen S.L."/>
            <person name="Zaremba-Niedzwiedzka K."/>
            <person name="Martijn J."/>
            <person name="Lind A.E."/>
            <person name="van Eijk R."/>
            <person name="Schleper C."/>
            <person name="Guy L."/>
            <person name="Ettema T.J."/>
        </authorList>
    </citation>
    <scope>NUCLEOTIDE SEQUENCE</scope>
</reference>
<dbReference type="AlphaFoldDB" id="A0A0F9GT26"/>
<dbReference type="GO" id="GO:0003676">
    <property type="term" value="F:nucleic acid binding"/>
    <property type="evidence" value="ECO:0007669"/>
    <property type="project" value="InterPro"/>
</dbReference>
<dbReference type="EMBL" id="LAZR01017052">
    <property type="protein sequence ID" value="KKM01980.1"/>
    <property type="molecule type" value="Genomic_DNA"/>
</dbReference>
<comment type="caution">
    <text evidence="1">The sequence shown here is derived from an EMBL/GenBank/DDBJ whole genome shotgun (WGS) entry which is preliminary data.</text>
</comment>
<dbReference type="SUPFAM" id="SSF53335">
    <property type="entry name" value="S-adenosyl-L-methionine-dependent methyltransferases"/>
    <property type="match status" value="1"/>
</dbReference>
<dbReference type="InterPro" id="IPR002052">
    <property type="entry name" value="DNA_methylase_N6_adenine_CS"/>
</dbReference>